<keyword evidence="6" id="KW-1133">Transmembrane helix</keyword>
<sequence>MARQIDKLSVFLPCYNEEANLKNTYLNVKENLEKNVSEYEIIIVNDGSKDKTGEIADALAKKDKSVKVIHHNPNRGYGAAFKSGFYNASLPWIAFIDADGQFDFSEISHFLETQKNTDADLVIGYYLGRKVSALRKLNSFLWQVVVFILFGLRVKDIDCGFKLVSKKVIDTIPRLESERGAFISSEFLIKVRKSGFKIVEIGVNHYPRKQGEATGAKLNVIIRSFLDLFSLWTKLR</sequence>
<dbReference type="GO" id="GO:0005886">
    <property type="term" value="C:plasma membrane"/>
    <property type="evidence" value="ECO:0007669"/>
    <property type="project" value="TreeGrafter"/>
</dbReference>
<keyword evidence="7" id="KW-0472">Membrane</keyword>
<evidence type="ECO:0000256" key="4">
    <source>
        <dbReference type="ARBA" id="ARBA00022692"/>
    </source>
</evidence>
<keyword evidence="3 9" id="KW-0808">Transferase</keyword>
<evidence type="ECO:0000256" key="7">
    <source>
        <dbReference type="ARBA" id="ARBA00023136"/>
    </source>
</evidence>
<feature type="domain" description="Glycosyltransferase 2-like" evidence="8">
    <location>
        <begin position="9"/>
        <end position="134"/>
    </location>
</feature>
<protein>
    <submittedName>
        <fullName evidence="9">Glycosyltransferase</fullName>
    </submittedName>
</protein>
<gene>
    <name evidence="9" type="ORF">UX41_C0019G0004</name>
</gene>
<dbReference type="GO" id="GO:0009103">
    <property type="term" value="P:lipopolysaccharide biosynthetic process"/>
    <property type="evidence" value="ECO:0007669"/>
    <property type="project" value="UniProtKB-KW"/>
</dbReference>
<evidence type="ECO:0000256" key="5">
    <source>
        <dbReference type="ARBA" id="ARBA00022985"/>
    </source>
</evidence>
<dbReference type="SUPFAM" id="SSF53448">
    <property type="entry name" value="Nucleotide-diphospho-sugar transferases"/>
    <property type="match status" value="1"/>
</dbReference>
<dbReference type="InterPro" id="IPR050256">
    <property type="entry name" value="Glycosyltransferase_2"/>
</dbReference>
<reference evidence="9" key="1">
    <citation type="journal article" date="2015" name="Nature">
        <title>rRNA introns, odd ribosomes, and small enigmatic genomes across a large radiation of phyla.</title>
        <authorList>
            <person name="Brown C.T."/>
            <person name="Hug L.A."/>
            <person name="Thomas B.C."/>
            <person name="Sharon I."/>
            <person name="Castelle C.J."/>
            <person name="Singh A."/>
            <person name="Wilkins M.J."/>
            <person name="Williams K.H."/>
            <person name="Banfield J.F."/>
        </authorList>
    </citation>
    <scope>NUCLEOTIDE SEQUENCE [LARGE SCALE GENOMIC DNA]</scope>
</reference>
<evidence type="ECO:0000256" key="3">
    <source>
        <dbReference type="ARBA" id="ARBA00022679"/>
    </source>
</evidence>
<proteinExistence type="predicted"/>
<name>A0A0G1RHF6_9BACT</name>
<accession>A0A0G1RHF6</accession>
<evidence type="ECO:0000256" key="1">
    <source>
        <dbReference type="ARBA" id="ARBA00022475"/>
    </source>
</evidence>
<dbReference type="Proteomes" id="UP000034510">
    <property type="component" value="Unassembled WGS sequence"/>
</dbReference>
<keyword evidence="4" id="KW-0812">Transmembrane</keyword>
<dbReference type="InterPro" id="IPR001173">
    <property type="entry name" value="Glyco_trans_2-like"/>
</dbReference>
<dbReference type="AlphaFoldDB" id="A0A0G1RHF6"/>
<comment type="caution">
    <text evidence="9">The sequence shown here is derived from an EMBL/GenBank/DDBJ whole genome shotgun (WGS) entry which is preliminary data.</text>
</comment>
<evidence type="ECO:0000256" key="2">
    <source>
        <dbReference type="ARBA" id="ARBA00022676"/>
    </source>
</evidence>
<dbReference type="Pfam" id="PF00535">
    <property type="entry name" value="Glycos_transf_2"/>
    <property type="match status" value="1"/>
</dbReference>
<keyword evidence="2" id="KW-0328">Glycosyltransferase</keyword>
<dbReference type="PATRIC" id="fig|1618399.3.peg.385"/>
<dbReference type="CDD" id="cd04179">
    <property type="entry name" value="DPM_DPG-synthase_like"/>
    <property type="match status" value="1"/>
</dbReference>
<keyword evidence="1" id="KW-1003">Cell membrane</keyword>
<dbReference type="InterPro" id="IPR029044">
    <property type="entry name" value="Nucleotide-diphossugar_trans"/>
</dbReference>
<dbReference type="PANTHER" id="PTHR48090">
    <property type="entry name" value="UNDECAPRENYL-PHOSPHATE 4-DEOXY-4-FORMAMIDO-L-ARABINOSE TRANSFERASE-RELATED"/>
    <property type="match status" value="1"/>
</dbReference>
<dbReference type="EMBL" id="LCMC01000019">
    <property type="protein sequence ID" value="KKU29453.1"/>
    <property type="molecule type" value="Genomic_DNA"/>
</dbReference>
<dbReference type="PANTHER" id="PTHR48090:SF3">
    <property type="entry name" value="UNDECAPRENYL-PHOSPHATE 4-DEOXY-4-FORMAMIDO-L-ARABINOSE TRANSFERASE"/>
    <property type="match status" value="1"/>
</dbReference>
<evidence type="ECO:0000313" key="10">
    <source>
        <dbReference type="Proteomes" id="UP000034510"/>
    </source>
</evidence>
<evidence type="ECO:0000313" key="9">
    <source>
        <dbReference type="EMBL" id="KKU29453.1"/>
    </source>
</evidence>
<dbReference type="Gene3D" id="3.90.550.10">
    <property type="entry name" value="Spore Coat Polysaccharide Biosynthesis Protein SpsA, Chain A"/>
    <property type="match status" value="1"/>
</dbReference>
<evidence type="ECO:0000256" key="6">
    <source>
        <dbReference type="ARBA" id="ARBA00022989"/>
    </source>
</evidence>
<evidence type="ECO:0000259" key="8">
    <source>
        <dbReference type="Pfam" id="PF00535"/>
    </source>
</evidence>
<organism evidence="9 10">
    <name type="scientific">Candidatus Collierbacteria bacterium GW2011_GWE1_46_18</name>
    <dbReference type="NCBI Taxonomy" id="1618399"/>
    <lineage>
        <taxon>Bacteria</taxon>
        <taxon>Candidatus Collieribacteriota</taxon>
    </lineage>
</organism>
<keyword evidence="5" id="KW-0448">Lipopolysaccharide biosynthesis</keyword>
<dbReference type="GO" id="GO:0099621">
    <property type="term" value="F:undecaprenyl-phosphate 4-deoxy-4-formamido-L-arabinose transferase activity"/>
    <property type="evidence" value="ECO:0007669"/>
    <property type="project" value="TreeGrafter"/>
</dbReference>